<dbReference type="InterPro" id="IPR003870">
    <property type="entry name" value="DUF222"/>
</dbReference>
<evidence type="ECO:0000313" key="4">
    <source>
        <dbReference type="Proteomes" id="UP001327225"/>
    </source>
</evidence>
<evidence type="ECO:0000256" key="1">
    <source>
        <dbReference type="SAM" id="MobiDB-lite"/>
    </source>
</evidence>
<evidence type="ECO:0000259" key="2">
    <source>
        <dbReference type="SMART" id="SM00507"/>
    </source>
</evidence>
<gene>
    <name evidence="3" type="ORF">SHK19_09125</name>
</gene>
<dbReference type="SMART" id="SM00507">
    <property type="entry name" value="HNHc"/>
    <property type="match status" value="1"/>
</dbReference>
<dbReference type="CDD" id="cd00085">
    <property type="entry name" value="HNHc"/>
    <property type="match status" value="1"/>
</dbReference>
<reference evidence="4" key="1">
    <citation type="submission" date="2023-12" db="EMBL/GenBank/DDBJ databases">
        <title>Novel species in genus Nocardioides.</title>
        <authorList>
            <person name="Zhou H."/>
        </authorList>
    </citation>
    <scope>NUCLEOTIDE SEQUENCE [LARGE SCALE GENOMIC DNA]</scope>
    <source>
        <strain evidence="4">HM61</strain>
    </source>
</reference>
<dbReference type="Proteomes" id="UP001327225">
    <property type="component" value="Chromosome"/>
</dbReference>
<proteinExistence type="predicted"/>
<feature type="region of interest" description="Disordered" evidence="1">
    <location>
        <begin position="394"/>
        <end position="413"/>
    </location>
</feature>
<accession>A0ABZ0ZVN1</accession>
<dbReference type="EMBL" id="CP141059">
    <property type="protein sequence ID" value="WQQ28376.1"/>
    <property type="molecule type" value="Genomic_DNA"/>
</dbReference>
<name>A0ABZ0ZVN1_9ACTN</name>
<dbReference type="RefSeq" id="WP_322938455.1">
    <property type="nucleotide sequence ID" value="NZ_CP141059.1"/>
</dbReference>
<organism evidence="3 4">
    <name type="scientific">Nocardioides bizhenqiangii</name>
    <dbReference type="NCBI Taxonomy" id="3095076"/>
    <lineage>
        <taxon>Bacteria</taxon>
        <taxon>Bacillati</taxon>
        <taxon>Actinomycetota</taxon>
        <taxon>Actinomycetes</taxon>
        <taxon>Propionibacteriales</taxon>
        <taxon>Nocardioidaceae</taxon>
        <taxon>Nocardioides</taxon>
    </lineage>
</organism>
<dbReference type="InterPro" id="IPR003615">
    <property type="entry name" value="HNH_nuc"/>
</dbReference>
<dbReference type="Pfam" id="PF02720">
    <property type="entry name" value="DUF222"/>
    <property type="match status" value="1"/>
</dbReference>
<sequence>MTSLPQTAHPIVGAVATARDALKTVRDVQPTFMAPAQKQAAVLELDALEATLAELRLRVLASAADAAEEAGARDVGAWTAQLTRADVSSARADARLAEALDRRWTQVAAGMADGKVSLAQARVIAHALEALPADLDPRLVLDAEAQMVAYCAEFNPTELRRLGRYLLEVVAPDIAEAELAKRLEGEERRAREKTSLRSRLIGEGLARTTIVHPVLDRDRLLTYLEAFTSPRKHHDALSGEEDRIPYPRRLGQAFCALLEHLDPTKLPQHGGDATTVMVTIGLDSLRAELGAGSIIGGEPLSATQVRRLACNADIIPVVLGGNGEILDLGRTRRLFSPAQRKAMRLRDQRCRSEGCTVPAAWTEAHHLKPWATGGNTDLDDGILHCNYHHHLAHDPNHTTERLPNGDIRYHRRT</sequence>
<feature type="domain" description="HNH nuclease" evidence="2">
    <location>
        <begin position="338"/>
        <end position="390"/>
    </location>
</feature>
<keyword evidence="4" id="KW-1185">Reference proteome</keyword>
<protein>
    <submittedName>
        <fullName evidence="3">DUF222 domain-containing protein</fullName>
    </submittedName>
</protein>
<evidence type="ECO:0000313" key="3">
    <source>
        <dbReference type="EMBL" id="WQQ28376.1"/>
    </source>
</evidence>